<evidence type="ECO:0000259" key="2">
    <source>
        <dbReference type="SMART" id="SM00382"/>
    </source>
</evidence>
<proteinExistence type="predicted"/>
<dbReference type="Proteomes" id="UP000682308">
    <property type="component" value="Unassembled WGS sequence"/>
</dbReference>
<name>A0A941J105_9ACTN</name>
<evidence type="ECO:0000313" key="3">
    <source>
        <dbReference type="EMBL" id="MBR8642618.1"/>
    </source>
</evidence>
<dbReference type="InterPro" id="IPR008868">
    <property type="entry name" value="TniB"/>
</dbReference>
<dbReference type="SUPFAM" id="SSF52540">
    <property type="entry name" value="P-loop containing nucleoside triphosphate hydrolases"/>
    <property type="match status" value="1"/>
</dbReference>
<feature type="domain" description="AAA+ ATPase" evidence="2">
    <location>
        <begin position="446"/>
        <end position="655"/>
    </location>
</feature>
<dbReference type="Gene3D" id="3.40.50.300">
    <property type="entry name" value="P-loop containing nucleotide triphosphate hydrolases"/>
    <property type="match status" value="1"/>
</dbReference>
<dbReference type="AlphaFoldDB" id="A0A941J105"/>
<protein>
    <submittedName>
        <fullName evidence="3">AAA family ATPase</fullName>
    </submittedName>
</protein>
<reference evidence="3 4" key="1">
    <citation type="submission" date="2021-04" db="EMBL/GenBank/DDBJ databases">
        <title>Characterization of the biosynthetic gene cluster of new lipopeptides with antitumor activity in the genome of the marine Streptomyces PHM034.</title>
        <authorList>
            <person name="Ceniceros A."/>
            <person name="Canedo L."/>
            <person name="Mendez C."/>
            <person name="Olano C."/>
            <person name="Schleissner C."/>
            <person name="Cuevas C."/>
            <person name="De La Calle F."/>
            <person name="Salas J.A."/>
        </authorList>
    </citation>
    <scope>NUCLEOTIDE SEQUENCE [LARGE SCALE GENOMIC DNA]</scope>
    <source>
        <strain evidence="3 4">PHM034</strain>
    </source>
</reference>
<dbReference type="InterPro" id="IPR003593">
    <property type="entry name" value="AAA+_ATPase"/>
</dbReference>
<dbReference type="InterPro" id="IPR027417">
    <property type="entry name" value="P-loop_NTPase"/>
</dbReference>
<comment type="caution">
    <text evidence="3">The sequence shown here is derived from an EMBL/GenBank/DDBJ whole genome shotgun (WGS) entry which is preliminary data.</text>
</comment>
<dbReference type="Pfam" id="PF05621">
    <property type="entry name" value="TniB"/>
    <property type="match status" value="1"/>
</dbReference>
<sequence>MLEALKTAASSCTTRGEPTIEEVRRRAQWLLQGPVSSGELAFPSRSSFHRLYTEAAASGLLNGRDRWPGRHVVVEAVRIPHPSSLPQGLQVVFAVDTDTAVVLTAVVCEDAGPVDGRVLVARMCVPADLRAEWPSRAAPAQCAIPLVRPMTLVCGWGVGDRGLAEACRRHGIQLLRPRTVAPSERPHGERLVSQAAHSFKEYLVTATARGAPADGWSTATVQELLDRWAAEVWNHTAPPPSAAGPRYGRASGSPAQRYDTLVARIGWVATPLPPQDFLDLLVTRSRTVGPAGLFLDRRRYDGSVLNGLRSHKSAPGGNRSRFEIRTDPYHAAHVWLRDPSGQWLTVSAATASGPLRMSPTSAFERVEARDTKATPSPLRTRQLSSRTAEGAPTPVRYEPAQSPAPEDSDRVRATYHAQLPIEPPVLMAAIDRIEQQIMLNEHAPATRYGLLLHGPPGIGKTTVLDKVAQRHSARMARRPNGPPVPVVYVRLPPATTPRMLLNELAWAVEFPPRARAALTDLARHVCGAITAAGTGLVLVDECHYLQAAPGTTARLQEVVDYLCDRIPATFVFASIPPQLGDTGRQLWPERTQRRLVQVALTPTPPGSSWEATVARAEQALRLHRHAPGTLVQMADHLHHLTGGRTDHLAYLLRSGAIRAIYDGSEALTRDALDILAVSFSLSRP</sequence>
<feature type="compositionally biased region" description="Polar residues" evidence="1">
    <location>
        <begin position="373"/>
        <end position="387"/>
    </location>
</feature>
<organism evidence="3 4">
    <name type="scientific">Streptomyces tuirus</name>
    <dbReference type="NCBI Taxonomy" id="68278"/>
    <lineage>
        <taxon>Bacteria</taxon>
        <taxon>Bacillati</taxon>
        <taxon>Actinomycetota</taxon>
        <taxon>Actinomycetes</taxon>
        <taxon>Kitasatosporales</taxon>
        <taxon>Streptomycetaceae</taxon>
        <taxon>Streptomyces</taxon>
    </lineage>
</organism>
<evidence type="ECO:0000313" key="4">
    <source>
        <dbReference type="Proteomes" id="UP000682308"/>
    </source>
</evidence>
<dbReference type="SMART" id="SM00382">
    <property type="entry name" value="AAA"/>
    <property type="match status" value="1"/>
</dbReference>
<feature type="region of interest" description="Disordered" evidence="1">
    <location>
        <begin position="365"/>
        <end position="409"/>
    </location>
</feature>
<accession>A0A941J105</accession>
<evidence type="ECO:0000256" key="1">
    <source>
        <dbReference type="SAM" id="MobiDB-lite"/>
    </source>
</evidence>
<dbReference type="EMBL" id="JAGTPG010000002">
    <property type="protein sequence ID" value="MBR8642618.1"/>
    <property type="molecule type" value="Genomic_DNA"/>
</dbReference>
<gene>
    <name evidence="3" type="ORF">KEF29_33260</name>
</gene>
<keyword evidence="4" id="KW-1185">Reference proteome</keyword>